<comment type="catalytic activity">
    <reaction evidence="1">
        <text>ATP + protein L-histidine = ADP + protein N-phospho-L-histidine.</text>
        <dbReference type="EC" id="2.7.13.3"/>
    </reaction>
</comment>
<reference evidence="13" key="2">
    <citation type="journal article" date="2022" name="Microbiol. Resour. Announc.">
        <title>Metagenome Sequencing to Explore Phylogenomics of Terrestrial Cyanobacteria.</title>
        <authorList>
            <person name="Ward R.D."/>
            <person name="Stajich J.E."/>
            <person name="Johansen J.R."/>
            <person name="Huntemann M."/>
            <person name="Clum A."/>
            <person name="Foster B."/>
            <person name="Foster B."/>
            <person name="Roux S."/>
            <person name="Palaniappan K."/>
            <person name="Varghese N."/>
            <person name="Mukherjee S."/>
            <person name="Reddy T.B.K."/>
            <person name="Daum C."/>
            <person name="Copeland A."/>
            <person name="Chen I.A."/>
            <person name="Ivanova N.N."/>
            <person name="Kyrpides N.C."/>
            <person name="Shapiro N."/>
            <person name="Eloe-Fadrosh E.A."/>
            <person name="Pietrasiak N."/>
        </authorList>
    </citation>
    <scope>NUCLEOTIDE SEQUENCE</scope>
    <source>
        <strain evidence="13">CPER-KK1</strain>
    </source>
</reference>
<dbReference type="SMART" id="SM00388">
    <property type="entry name" value="HisKA"/>
    <property type="match status" value="1"/>
</dbReference>
<dbReference type="SUPFAM" id="SSF47384">
    <property type="entry name" value="Homodimeric domain of signal transducing histidine kinase"/>
    <property type="match status" value="1"/>
</dbReference>
<dbReference type="PANTHER" id="PTHR43711:SF26">
    <property type="entry name" value="SENSOR HISTIDINE KINASE RCSC"/>
    <property type="match status" value="1"/>
</dbReference>
<evidence type="ECO:0000259" key="11">
    <source>
        <dbReference type="PROSITE" id="PS50109"/>
    </source>
</evidence>
<dbReference type="PROSITE" id="PS50109">
    <property type="entry name" value="HIS_KIN"/>
    <property type="match status" value="1"/>
</dbReference>
<dbReference type="InterPro" id="IPR036097">
    <property type="entry name" value="HisK_dim/P_sf"/>
</dbReference>
<dbReference type="InterPro" id="IPR004358">
    <property type="entry name" value="Sig_transdc_His_kin-like_C"/>
</dbReference>
<evidence type="ECO:0000256" key="1">
    <source>
        <dbReference type="ARBA" id="ARBA00000085"/>
    </source>
</evidence>
<evidence type="ECO:0000256" key="10">
    <source>
        <dbReference type="SAM" id="Coils"/>
    </source>
</evidence>
<feature type="modified residue" description="4-aspartylphosphate" evidence="9">
    <location>
        <position position="59"/>
    </location>
</feature>
<proteinExistence type="predicted"/>
<evidence type="ECO:0000313" key="13">
    <source>
        <dbReference type="EMBL" id="MBW4543037.1"/>
    </source>
</evidence>
<dbReference type="InterPro" id="IPR003594">
    <property type="entry name" value="HATPase_dom"/>
</dbReference>
<dbReference type="PROSITE" id="PS50110">
    <property type="entry name" value="RESPONSE_REGULATORY"/>
    <property type="match status" value="1"/>
</dbReference>
<dbReference type="Pfam" id="PF00072">
    <property type="entry name" value="Response_reg"/>
    <property type="match status" value="1"/>
</dbReference>
<dbReference type="PRINTS" id="PR00344">
    <property type="entry name" value="BCTRLSENSOR"/>
</dbReference>
<dbReference type="GO" id="GO:0000155">
    <property type="term" value="F:phosphorelay sensor kinase activity"/>
    <property type="evidence" value="ECO:0007669"/>
    <property type="project" value="InterPro"/>
</dbReference>
<sequence length="431" mass="48734">MDSATIKILLVEDNPADADLLSEFLEEADETQWSLVHVEKLKEALQTLRENHFDVILLDLSLPDKQGLATVVQTHETAPDLPIVVLTGLNDRVTALDAVRQGAQDYLVKGKIDSNLLVRAIGYAIERSNTLKQLRQSEEQLQRLNEELEHRVEEQTEELRDKNRCLQSEITERQRLEEELRNALMKEKELSDLKSNIISVVSHEYRTPLATILSSTELLENYSHKWDQEKRQRHFKRIENSVHHLTQLVNDVLIISKAEAGKLDFNPVPLELVEFCYQLVEELQLTASTQHNISFLCQTSSIKACLDEKLLRQFLTNLLSNAIKYSPHGGNVQLELECKQDVTIFRIRDQGIGIPLKDQDQLFEAFHRSSNVGTISGTGLGLAIVKKCVDIHNGQIAVESEVGTGTTFIITIPLICQVTAQLAESNSQSVY</sequence>
<name>A0A951PGP7_9CYAN</name>
<evidence type="ECO:0000256" key="6">
    <source>
        <dbReference type="ARBA" id="ARBA00022777"/>
    </source>
</evidence>
<dbReference type="InterPro" id="IPR003661">
    <property type="entry name" value="HisK_dim/P_dom"/>
</dbReference>
<gene>
    <name evidence="13" type="ORF">KME25_01095</name>
</gene>
<evidence type="ECO:0000259" key="12">
    <source>
        <dbReference type="PROSITE" id="PS50110"/>
    </source>
</evidence>
<organism evidence="13 14">
    <name type="scientific">Symplocastrum torsivum CPER-KK1</name>
    <dbReference type="NCBI Taxonomy" id="450513"/>
    <lineage>
        <taxon>Bacteria</taxon>
        <taxon>Bacillati</taxon>
        <taxon>Cyanobacteriota</taxon>
        <taxon>Cyanophyceae</taxon>
        <taxon>Oscillatoriophycideae</taxon>
        <taxon>Oscillatoriales</taxon>
        <taxon>Microcoleaceae</taxon>
        <taxon>Symplocastrum</taxon>
    </lineage>
</organism>
<evidence type="ECO:0000313" key="14">
    <source>
        <dbReference type="Proteomes" id="UP000753908"/>
    </source>
</evidence>
<evidence type="ECO:0000256" key="4">
    <source>
        <dbReference type="ARBA" id="ARBA00022679"/>
    </source>
</evidence>
<feature type="domain" description="Response regulatory" evidence="12">
    <location>
        <begin position="7"/>
        <end position="124"/>
    </location>
</feature>
<dbReference type="InterPro" id="IPR005467">
    <property type="entry name" value="His_kinase_dom"/>
</dbReference>
<dbReference type="Gene3D" id="3.30.565.10">
    <property type="entry name" value="Histidine kinase-like ATPase, C-terminal domain"/>
    <property type="match status" value="1"/>
</dbReference>
<dbReference type="CDD" id="cd00082">
    <property type="entry name" value="HisKA"/>
    <property type="match status" value="1"/>
</dbReference>
<reference evidence="13" key="1">
    <citation type="submission" date="2021-05" db="EMBL/GenBank/DDBJ databases">
        <authorList>
            <person name="Pietrasiak N."/>
            <person name="Ward R."/>
            <person name="Stajich J.E."/>
            <person name="Kurbessoian T."/>
        </authorList>
    </citation>
    <scope>NUCLEOTIDE SEQUENCE</scope>
    <source>
        <strain evidence="13">CPER-KK1</strain>
    </source>
</reference>
<dbReference type="SUPFAM" id="SSF55874">
    <property type="entry name" value="ATPase domain of HSP90 chaperone/DNA topoisomerase II/histidine kinase"/>
    <property type="match status" value="1"/>
</dbReference>
<dbReference type="PANTHER" id="PTHR43711">
    <property type="entry name" value="TWO-COMPONENT HISTIDINE KINASE"/>
    <property type="match status" value="1"/>
</dbReference>
<dbReference type="EMBL" id="JAHHIF010000001">
    <property type="protein sequence ID" value="MBW4543037.1"/>
    <property type="molecule type" value="Genomic_DNA"/>
</dbReference>
<evidence type="ECO:0000256" key="8">
    <source>
        <dbReference type="ARBA" id="ARBA00023012"/>
    </source>
</evidence>
<dbReference type="SUPFAM" id="SSF52172">
    <property type="entry name" value="CheY-like"/>
    <property type="match status" value="1"/>
</dbReference>
<dbReference type="InterPro" id="IPR050736">
    <property type="entry name" value="Sensor_HK_Regulatory"/>
</dbReference>
<dbReference type="AlphaFoldDB" id="A0A951PGP7"/>
<protein>
    <recommendedName>
        <fullName evidence="2">histidine kinase</fullName>
        <ecNumber evidence="2">2.7.13.3</ecNumber>
    </recommendedName>
</protein>
<keyword evidence="8" id="KW-0902">Two-component regulatory system</keyword>
<evidence type="ECO:0000256" key="3">
    <source>
        <dbReference type="ARBA" id="ARBA00022553"/>
    </source>
</evidence>
<dbReference type="Gene3D" id="3.40.50.2300">
    <property type="match status" value="1"/>
</dbReference>
<dbReference type="CDD" id="cd00156">
    <property type="entry name" value="REC"/>
    <property type="match status" value="1"/>
</dbReference>
<dbReference type="EC" id="2.7.13.3" evidence="2"/>
<dbReference type="InterPro" id="IPR036890">
    <property type="entry name" value="HATPase_C_sf"/>
</dbReference>
<dbReference type="FunFam" id="3.30.565.10:FF:000037">
    <property type="entry name" value="Hybrid sensor histidine kinase/response regulator"/>
    <property type="match status" value="1"/>
</dbReference>
<evidence type="ECO:0000256" key="7">
    <source>
        <dbReference type="ARBA" id="ARBA00022840"/>
    </source>
</evidence>
<keyword evidence="5" id="KW-0547">Nucleotide-binding</keyword>
<evidence type="ECO:0000256" key="9">
    <source>
        <dbReference type="PROSITE-ProRule" id="PRU00169"/>
    </source>
</evidence>
<keyword evidence="7" id="KW-0067">ATP-binding</keyword>
<accession>A0A951PGP7</accession>
<dbReference type="Proteomes" id="UP000753908">
    <property type="component" value="Unassembled WGS sequence"/>
</dbReference>
<keyword evidence="10" id="KW-0175">Coiled coil</keyword>
<dbReference type="Pfam" id="PF00512">
    <property type="entry name" value="HisKA"/>
    <property type="match status" value="1"/>
</dbReference>
<dbReference type="Gene3D" id="1.10.287.130">
    <property type="match status" value="1"/>
</dbReference>
<feature type="coiled-coil region" evidence="10">
    <location>
        <begin position="127"/>
        <end position="196"/>
    </location>
</feature>
<dbReference type="CDD" id="cd00075">
    <property type="entry name" value="HATPase"/>
    <property type="match status" value="1"/>
</dbReference>
<feature type="domain" description="Histidine kinase" evidence="11">
    <location>
        <begin position="200"/>
        <end position="416"/>
    </location>
</feature>
<evidence type="ECO:0000256" key="5">
    <source>
        <dbReference type="ARBA" id="ARBA00022741"/>
    </source>
</evidence>
<dbReference type="GO" id="GO:0005524">
    <property type="term" value="F:ATP binding"/>
    <property type="evidence" value="ECO:0007669"/>
    <property type="project" value="UniProtKB-KW"/>
</dbReference>
<keyword evidence="6 13" id="KW-0418">Kinase</keyword>
<dbReference type="InterPro" id="IPR011006">
    <property type="entry name" value="CheY-like_superfamily"/>
</dbReference>
<comment type="caution">
    <text evidence="13">The sequence shown here is derived from an EMBL/GenBank/DDBJ whole genome shotgun (WGS) entry which is preliminary data.</text>
</comment>
<keyword evidence="4" id="KW-0808">Transferase</keyword>
<evidence type="ECO:0000256" key="2">
    <source>
        <dbReference type="ARBA" id="ARBA00012438"/>
    </source>
</evidence>
<dbReference type="SMART" id="SM00448">
    <property type="entry name" value="REC"/>
    <property type="match status" value="1"/>
</dbReference>
<dbReference type="SMART" id="SM00387">
    <property type="entry name" value="HATPase_c"/>
    <property type="match status" value="1"/>
</dbReference>
<dbReference type="InterPro" id="IPR001789">
    <property type="entry name" value="Sig_transdc_resp-reg_receiver"/>
</dbReference>
<dbReference type="Pfam" id="PF02518">
    <property type="entry name" value="HATPase_c"/>
    <property type="match status" value="1"/>
</dbReference>
<keyword evidence="3 9" id="KW-0597">Phosphoprotein</keyword>